<dbReference type="Proteomes" id="UP000229730">
    <property type="component" value="Unassembled WGS sequence"/>
</dbReference>
<evidence type="ECO:0000259" key="2">
    <source>
        <dbReference type="Pfam" id="PF17396"/>
    </source>
</evidence>
<dbReference type="InterPro" id="IPR011669">
    <property type="entry name" value="DgcN-like"/>
</dbReference>
<protein>
    <submittedName>
        <fullName evidence="3">EBNA-1 nuclear protein</fullName>
    </submittedName>
</protein>
<feature type="domain" description="D-glutamate N-acetyltransferase-like N-terminal" evidence="2">
    <location>
        <begin position="45"/>
        <end position="128"/>
    </location>
</feature>
<dbReference type="SUPFAM" id="SSF52540">
    <property type="entry name" value="P-loop containing nucleoside triphosphate hydrolases"/>
    <property type="match status" value="1"/>
</dbReference>
<organism evidence="3 4">
    <name type="scientific">Paremcibacter congregatus</name>
    <dbReference type="NCBI Taxonomy" id="2043170"/>
    <lineage>
        <taxon>Bacteria</taxon>
        <taxon>Pseudomonadati</taxon>
        <taxon>Pseudomonadota</taxon>
        <taxon>Alphaproteobacteria</taxon>
        <taxon>Emcibacterales</taxon>
        <taxon>Emcibacteraceae</taxon>
        <taxon>Paremcibacter</taxon>
    </lineage>
</organism>
<reference evidence="3 4" key="1">
    <citation type="submission" date="2017-10" db="EMBL/GenBank/DDBJ databases">
        <title>Frigbacter circumglobatus gen. nov. sp. nov., isolated from sediment cultured in situ.</title>
        <authorList>
            <person name="Zhao Z."/>
        </authorList>
    </citation>
    <scope>NUCLEOTIDE SEQUENCE [LARGE SCALE GENOMIC DNA]</scope>
    <source>
        <strain evidence="3 4">ZYL</strain>
    </source>
</reference>
<accession>A0A2G4YW80</accession>
<dbReference type="InterPro" id="IPR027417">
    <property type="entry name" value="P-loop_NTPase"/>
</dbReference>
<gene>
    <name evidence="3" type="ORF">CRD36_01605</name>
</gene>
<keyword evidence="4" id="KW-1185">Reference proteome</keyword>
<dbReference type="RefSeq" id="WP_099470978.1">
    <property type="nucleotide sequence ID" value="NZ_CP041025.1"/>
</dbReference>
<evidence type="ECO:0000259" key="1">
    <source>
        <dbReference type="Pfam" id="PF07755"/>
    </source>
</evidence>
<evidence type="ECO:0000313" key="4">
    <source>
        <dbReference type="Proteomes" id="UP000229730"/>
    </source>
</evidence>
<dbReference type="PIRSF" id="PIRSF026760">
    <property type="entry name" value="UCP026760"/>
    <property type="match status" value="1"/>
</dbReference>
<proteinExistence type="predicted"/>
<dbReference type="InterPro" id="IPR035086">
    <property type="entry name" value="DgcN-like_C"/>
</dbReference>
<evidence type="ECO:0000313" key="3">
    <source>
        <dbReference type="EMBL" id="PHZ86602.1"/>
    </source>
</evidence>
<dbReference type="PANTHER" id="PTHR40690">
    <property type="entry name" value="GLL3100 PROTEIN"/>
    <property type="match status" value="1"/>
</dbReference>
<dbReference type="InterPro" id="IPR035402">
    <property type="entry name" value="DgcN-like_N"/>
</dbReference>
<dbReference type="AlphaFoldDB" id="A0A2G4YW80"/>
<dbReference type="InParanoid" id="A0A2G4YW80"/>
<name>A0A2G4YW80_9PROT</name>
<feature type="domain" description="D-glutamate N-acetyltransferase-like C-terminal" evidence="1">
    <location>
        <begin position="134"/>
        <end position="331"/>
    </location>
</feature>
<dbReference type="Pfam" id="PF07755">
    <property type="entry name" value="DUF1611"/>
    <property type="match status" value="1"/>
</dbReference>
<dbReference type="Gene3D" id="3.40.50.300">
    <property type="entry name" value="P-loop containing nucleotide triphosphate hydrolases"/>
    <property type="match status" value="1"/>
</dbReference>
<dbReference type="EMBL" id="PDEM01000007">
    <property type="protein sequence ID" value="PHZ86602.1"/>
    <property type="molecule type" value="Genomic_DNA"/>
</dbReference>
<dbReference type="Pfam" id="PF17396">
    <property type="entry name" value="DUF1611_N"/>
    <property type="match status" value="1"/>
</dbReference>
<dbReference type="PANTHER" id="PTHR40690:SF1">
    <property type="entry name" value="DUF1611 DOMAIN-CONTAINING PROTEIN"/>
    <property type="match status" value="1"/>
</dbReference>
<dbReference type="OrthoDB" id="9778498at2"/>
<sequence>MKTIELKPPYLIFVGDAVEESYAKTGFGMIEWRRELCKGQIRLPGCQVDLGIPSLTLDQAVAEKVGSLLIGTAAVGGRIPESWLDTLVEFVEKGIDIVAGVHTRLNDIPRLRAAADQSGARLIDVRVPPEDIAVGTGRKRSGRRLLTVGTDCALGKKYTALALEKDMQAQNMKADFCASGQTGIMIAGKGIPIDAVVADFISGAAEQLSPDNAEDHWDVVEGQGSLFHPGYSAVSLGLLIGSQPDAFVVCHKAGRHHIMGWPDFEVPTIEDVIERTINIGRQVNREIRCVGVSVNTSSLSEDMYGLYLDDLSAKTGLPCVDPLRDGTRKIVNRLLMEFPNIGRNE</sequence>
<comment type="caution">
    <text evidence="3">The sequence shown here is derived from an EMBL/GenBank/DDBJ whole genome shotgun (WGS) entry which is preliminary data.</text>
</comment>
<dbReference type="Gene3D" id="3.40.50.720">
    <property type="entry name" value="NAD(P)-binding Rossmann-like Domain"/>
    <property type="match status" value="1"/>
</dbReference>